<sequence length="254" mass="27197">MTTLDHVRTAEELHKAYDAASYDVVAAGPEAAGRLIAEGKVGPVNTALLPDYHDIPKRLRTLPAYNRGGKVYGVPYLWEATQLVYDAEGERPRGADALFKSGAAAIEDDPLSIAVAALALRRTEPDLGVDDPFQLTPAQLDRALALLADRADKGRIYWTDPLDVVSGFADGSISFAQTSPYVVSLLRRAGRPVRAASPDPGPGRADAWMLAAEPQHPSCAYQWLRWTSAPRAQRDAAAWNGLAPANPGACTGRA</sequence>
<dbReference type="Proteomes" id="UP000248544">
    <property type="component" value="Unassembled WGS sequence"/>
</dbReference>
<keyword evidence="3" id="KW-1185">Reference proteome</keyword>
<dbReference type="EMBL" id="POUA01000770">
    <property type="protein sequence ID" value="PZG15615.1"/>
    <property type="molecule type" value="Genomic_DNA"/>
</dbReference>
<comment type="caution">
    <text evidence="2">The sequence shown here is derived from an EMBL/GenBank/DDBJ whole genome shotgun (WGS) entry which is preliminary data.</text>
</comment>
<accession>A0A2W2EF76</accession>
<evidence type="ECO:0000256" key="1">
    <source>
        <dbReference type="ARBA" id="ARBA00022729"/>
    </source>
</evidence>
<evidence type="ECO:0000313" key="3">
    <source>
        <dbReference type="Proteomes" id="UP000248544"/>
    </source>
</evidence>
<dbReference type="PANTHER" id="PTHR30222:SF18">
    <property type="entry name" value="BIFUNCTIONAL POLYHYDROXYBUTYRATE SYNTHASE _ ABC TRANSPORTER PERIPLASMIC BINDING PROTEIN-RELATED"/>
    <property type="match status" value="1"/>
</dbReference>
<dbReference type="PANTHER" id="PTHR30222">
    <property type="entry name" value="SPERMIDINE/PUTRESCINE-BINDING PERIPLASMIC PROTEIN"/>
    <property type="match status" value="1"/>
</dbReference>
<name>A0A2W2EF76_9ACTN</name>
<dbReference type="Pfam" id="PF13416">
    <property type="entry name" value="SBP_bac_8"/>
    <property type="match status" value="1"/>
</dbReference>
<dbReference type="AlphaFoldDB" id="A0A2W2EF76"/>
<reference evidence="2 3" key="1">
    <citation type="submission" date="2018-01" db="EMBL/GenBank/DDBJ databases">
        <title>Draft genome sequence of Sphaerisporangium sp. 7K107.</title>
        <authorList>
            <person name="Sahin N."/>
            <person name="Saygin H."/>
            <person name="Ay H."/>
        </authorList>
    </citation>
    <scope>NUCLEOTIDE SEQUENCE [LARGE SCALE GENOMIC DNA]</scope>
    <source>
        <strain evidence="2 3">7K107</strain>
    </source>
</reference>
<feature type="non-terminal residue" evidence="2">
    <location>
        <position position="254"/>
    </location>
</feature>
<dbReference type="SUPFAM" id="SSF53850">
    <property type="entry name" value="Periplasmic binding protein-like II"/>
    <property type="match status" value="1"/>
</dbReference>
<evidence type="ECO:0000313" key="2">
    <source>
        <dbReference type="EMBL" id="PZG15615.1"/>
    </source>
</evidence>
<keyword evidence="1" id="KW-0732">Signal</keyword>
<dbReference type="InterPro" id="IPR006059">
    <property type="entry name" value="SBP"/>
</dbReference>
<dbReference type="Gene3D" id="3.40.190.10">
    <property type="entry name" value="Periplasmic binding protein-like II"/>
    <property type="match status" value="2"/>
</dbReference>
<protein>
    <submittedName>
        <fullName evidence="2">ABC transporter substrate-binding protein</fullName>
    </submittedName>
</protein>
<proteinExistence type="predicted"/>
<gene>
    <name evidence="2" type="ORF">C1I98_39245</name>
</gene>
<organism evidence="2 3">
    <name type="scientific">Spongiactinospora gelatinilytica</name>
    <dbReference type="NCBI Taxonomy" id="2666298"/>
    <lineage>
        <taxon>Bacteria</taxon>
        <taxon>Bacillati</taxon>
        <taxon>Actinomycetota</taxon>
        <taxon>Actinomycetes</taxon>
        <taxon>Streptosporangiales</taxon>
        <taxon>Streptosporangiaceae</taxon>
        <taxon>Spongiactinospora</taxon>
    </lineage>
</organism>